<comment type="caution">
    <text evidence="14">The sequence shown here is derived from an EMBL/GenBank/DDBJ whole genome shotgun (WGS) entry which is preliminary data.</text>
</comment>
<dbReference type="CDD" id="cd14660">
    <property type="entry name" value="E2F_DD"/>
    <property type="match status" value="1"/>
</dbReference>
<keyword evidence="9 11" id="KW-0539">Nucleus</keyword>
<keyword evidence="7 10" id="KW-0238">DNA-binding</keyword>
<evidence type="ECO:0000256" key="9">
    <source>
        <dbReference type="ARBA" id="ARBA00023242"/>
    </source>
</evidence>
<dbReference type="PANTHER" id="PTHR12081:SF19">
    <property type="entry name" value="TRANSCRIPTION FACTOR E2F6"/>
    <property type="match status" value="1"/>
</dbReference>
<feature type="region of interest" description="Disordered" evidence="12">
    <location>
        <begin position="86"/>
        <end position="177"/>
    </location>
</feature>
<feature type="compositionally biased region" description="Pro residues" evidence="12">
    <location>
        <begin position="128"/>
        <end position="145"/>
    </location>
</feature>
<evidence type="ECO:0000259" key="13">
    <source>
        <dbReference type="PROSITE" id="PS50950"/>
    </source>
</evidence>
<comment type="subcellular location">
    <subcellularLocation>
        <location evidence="1 11">Nucleus</location>
    </subcellularLocation>
</comment>
<sequence>MVKCVVSGCPSRLQSAANRGILSRPAKRFFNFPKDPARVKVWLAALRETDKQDSTDQHLICEDHFLPEDVSQNGVNSDAIPIMPPYLDGPMGMGGSWGGDSSEGEDQWATGGCDDEEDEGGDDAPVYVEPPAPEPEPEPEPPAPKPSKQRPVGGLQNPSGSKTKTRSVSRHPNQAKRFSRQDVSLGLLARRFLELLLAAPDGTVDLRQVVSSLQTRERRVYDITNVLTGISLIEKQSPCMFKWIGRSPISSFLWNNPQRLQKEMDNLKLVEDTLDGLIKSCAQQLFDMTDNTANSPSAYVTYEDVRRLSAFKDQTLFVVKAPEETKLEVPPPTEDCIQVRLKGGRGPIKVLTCDMGSGGNIGAAERRGCFLRLEQSRIKTSVLHTESSNPQSTMQSS</sequence>
<dbReference type="GO" id="GO:0000981">
    <property type="term" value="F:DNA-binding transcription factor activity, RNA polymerase II-specific"/>
    <property type="evidence" value="ECO:0007669"/>
    <property type="project" value="TreeGrafter"/>
</dbReference>
<dbReference type="PANTHER" id="PTHR12081">
    <property type="entry name" value="TRANSCRIPTION FACTOR E2F"/>
    <property type="match status" value="1"/>
</dbReference>
<keyword evidence="3" id="KW-0479">Metal-binding</keyword>
<evidence type="ECO:0000313" key="15">
    <source>
        <dbReference type="Proteomes" id="UP001314229"/>
    </source>
</evidence>
<evidence type="ECO:0000256" key="3">
    <source>
        <dbReference type="ARBA" id="ARBA00022723"/>
    </source>
</evidence>
<dbReference type="GO" id="GO:0008270">
    <property type="term" value="F:zinc ion binding"/>
    <property type="evidence" value="ECO:0007669"/>
    <property type="project" value="UniProtKB-KW"/>
</dbReference>
<reference evidence="14 15" key="1">
    <citation type="submission" date="2024-01" db="EMBL/GenBank/DDBJ databases">
        <authorList>
            <person name="Alioto T."/>
            <person name="Alioto T."/>
            <person name="Gomez Garrido J."/>
        </authorList>
    </citation>
    <scope>NUCLEOTIDE SEQUENCE [LARGE SCALE GENOMIC DNA]</scope>
</reference>
<dbReference type="PROSITE" id="PS50950">
    <property type="entry name" value="ZF_THAP"/>
    <property type="match status" value="1"/>
</dbReference>
<gene>
    <name evidence="14" type="ORF">FSCOSCO3_A002507</name>
</gene>
<dbReference type="Proteomes" id="UP001314229">
    <property type="component" value="Unassembled WGS sequence"/>
</dbReference>
<dbReference type="SUPFAM" id="SSF46785">
    <property type="entry name" value="Winged helix' DNA-binding domain"/>
    <property type="match status" value="1"/>
</dbReference>
<dbReference type="GO" id="GO:0090575">
    <property type="term" value="C:RNA polymerase II transcription regulator complex"/>
    <property type="evidence" value="ECO:0007669"/>
    <property type="project" value="TreeGrafter"/>
</dbReference>
<dbReference type="Pfam" id="PF02319">
    <property type="entry name" value="WHD_E2F_TDP"/>
    <property type="match status" value="1"/>
</dbReference>
<organism evidence="14 15">
    <name type="scientific">Scomber scombrus</name>
    <name type="common">Atlantic mackerel</name>
    <name type="synonym">Scomber vernalis</name>
    <dbReference type="NCBI Taxonomy" id="13677"/>
    <lineage>
        <taxon>Eukaryota</taxon>
        <taxon>Metazoa</taxon>
        <taxon>Chordata</taxon>
        <taxon>Craniata</taxon>
        <taxon>Vertebrata</taxon>
        <taxon>Euteleostomi</taxon>
        <taxon>Actinopterygii</taxon>
        <taxon>Neopterygii</taxon>
        <taxon>Teleostei</taxon>
        <taxon>Neoteleostei</taxon>
        <taxon>Acanthomorphata</taxon>
        <taxon>Pelagiaria</taxon>
        <taxon>Scombriformes</taxon>
        <taxon>Scombridae</taxon>
        <taxon>Scomber</taxon>
    </lineage>
</organism>
<keyword evidence="8 11" id="KW-0804">Transcription</keyword>
<dbReference type="SMART" id="SM00692">
    <property type="entry name" value="DM3"/>
    <property type="match status" value="1"/>
</dbReference>
<dbReference type="GO" id="GO:0000978">
    <property type="term" value="F:RNA polymerase II cis-regulatory region sequence-specific DNA binding"/>
    <property type="evidence" value="ECO:0007669"/>
    <property type="project" value="InterPro"/>
</dbReference>
<evidence type="ECO:0000256" key="12">
    <source>
        <dbReference type="SAM" id="MobiDB-lite"/>
    </source>
</evidence>
<accession>A0AAV1PZP4</accession>
<comment type="similarity">
    <text evidence="2 11">Belongs to the E2F/DP family.</text>
</comment>
<keyword evidence="15" id="KW-1185">Reference proteome</keyword>
<dbReference type="SMART" id="SM00980">
    <property type="entry name" value="THAP"/>
    <property type="match status" value="1"/>
</dbReference>
<feature type="compositionally biased region" description="Basic residues" evidence="12">
    <location>
        <begin position="163"/>
        <end position="177"/>
    </location>
</feature>
<evidence type="ECO:0000256" key="11">
    <source>
        <dbReference type="RuleBase" id="RU003796"/>
    </source>
</evidence>
<dbReference type="Gene3D" id="6.10.250.540">
    <property type="match status" value="1"/>
</dbReference>
<dbReference type="SUPFAM" id="SSF57716">
    <property type="entry name" value="Glucocorticoid receptor-like (DNA-binding domain)"/>
    <property type="match status" value="1"/>
</dbReference>
<feature type="compositionally biased region" description="Acidic residues" evidence="12">
    <location>
        <begin position="113"/>
        <end position="122"/>
    </location>
</feature>
<evidence type="ECO:0000256" key="5">
    <source>
        <dbReference type="ARBA" id="ARBA00022833"/>
    </source>
</evidence>
<dbReference type="InterPro" id="IPR006612">
    <property type="entry name" value="THAP_Znf"/>
</dbReference>
<evidence type="ECO:0000256" key="8">
    <source>
        <dbReference type="ARBA" id="ARBA00023163"/>
    </source>
</evidence>
<dbReference type="InterPro" id="IPR036388">
    <property type="entry name" value="WH-like_DNA-bd_sf"/>
</dbReference>
<evidence type="ECO:0000256" key="2">
    <source>
        <dbReference type="ARBA" id="ARBA00010940"/>
    </source>
</evidence>
<dbReference type="SUPFAM" id="SSF144074">
    <property type="entry name" value="E2F-DP heterodimerization region"/>
    <property type="match status" value="1"/>
</dbReference>
<dbReference type="GO" id="GO:0046983">
    <property type="term" value="F:protein dimerization activity"/>
    <property type="evidence" value="ECO:0007669"/>
    <property type="project" value="InterPro"/>
</dbReference>
<protein>
    <submittedName>
        <fullName evidence="14">Transcription factor E2F6</fullName>
    </submittedName>
</protein>
<keyword evidence="5" id="KW-0862">Zinc</keyword>
<evidence type="ECO:0000256" key="1">
    <source>
        <dbReference type="ARBA" id="ARBA00004123"/>
    </source>
</evidence>
<dbReference type="InterPro" id="IPR003316">
    <property type="entry name" value="E2F_WHTH_DNA-bd_dom"/>
</dbReference>
<dbReference type="InterPro" id="IPR015633">
    <property type="entry name" value="E2F"/>
</dbReference>
<dbReference type="InterPro" id="IPR036390">
    <property type="entry name" value="WH_DNA-bd_sf"/>
</dbReference>
<dbReference type="InterPro" id="IPR037241">
    <property type="entry name" value="E2F-DP_heterodim"/>
</dbReference>
<dbReference type="EMBL" id="CAWUFR010000373">
    <property type="protein sequence ID" value="CAK6976888.1"/>
    <property type="molecule type" value="Genomic_DNA"/>
</dbReference>
<dbReference type="Pfam" id="PF05485">
    <property type="entry name" value="THAP"/>
    <property type="match status" value="1"/>
</dbReference>
<evidence type="ECO:0000313" key="14">
    <source>
        <dbReference type="EMBL" id="CAK6976888.1"/>
    </source>
</evidence>
<dbReference type="FunFam" id="1.10.10.10:FF:000458">
    <property type="entry name" value="E2F-like (Mammalian transcription factor)"/>
    <property type="match status" value="1"/>
</dbReference>
<name>A0AAV1PZP4_SCOSC</name>
<evidence type="ECO:0000256" key="7">
    <source>
        <dbReference type="ARBA" id="ARBA00023125"/>
    </source>
</evidence>
<proteinExistence type="inferred from homology"/>
<dbReference type="SMART" id="SM01372">
    <property type="entry name" value="E2F_TDP"/>
    <property type="match status" value="1"/>
</dbReference>
<evidence type="ECO:0000256" key="6">
    <source>
        <dbReference type="ARBA" id="ARBA00023015"/>
    </source>
</evidence>
<evidence type="ECO:0000256" key="4">
    <source>
        <dbReference type="ARBA" id="ARBA00022771"/>
    </source>
</evidence>
<keyword evidence="6 11" id="KW-0805">Transcription regulation</keyword>
<dbReference type="InterPro" id="IPR032198">
    <property type="entry name" value="E2F_CC-MB"/>
</dbReference>
<evidence type="ECO:0000256" key="10">
    <source>
        <dbReference type="PROSITE-ProRule" id="PRU00309"/>
    </source>
</evidence>
<dbReference type="AlphaFoldDB" id="A0AAV1PZP4"/>
<dbReference type="Pfam" id="PF16421">
    <property type="entry name" value="E2F_CC-MB"/>
    <property type="match status" value="1"/>
</dbReference>
<keyword evidence="4 10" id="KW-0863">Zinc-finger</keyword>
<dbReference type="Gene3D" id="1.10.10.10">
    <property type="entry name" value="Winged helix-like DNA-binding domain superfamily/Winged helix DNA-binding domain"/>
    <property type="match status" value="1"/>
</dbReference>
<feature type="domain" description="THAP-type" evidence="13">
    <location>
        <begin position="1"/>
        <end position="84"/>
    </location>
</feature>